<dbReference type="Gene3D" id="3.10.450.40">
    <property type="match status" value="2"/>
</dbReference>
<sequence length="154" mass="17748">MKKWFIILGLGIVFLALFFISTYQSSLSPLNDDKKKAEELAVKQGYIKTVASTDYYHGKEQAIVLTGKDDANNEIIAWVQDGNIIARKKSEGLTKQEIIEKVTNEREPKEIHKVKLGIENKIPLWEVVYIDKQGRFNFYYAAFENGELLKRYSI</sequence>
<keyword evidence="3" id="KW-1185">Reference proteome</keyword>
<dbReference type="SUPFAM" id="SSF54403">
    <property type="entry name" value="Cystatin/monellin"/>
    <property type="match status" value="2"/>
</dbReference>
<feature type="domain" description="Cell wall elongation regulator TseB-like" evidence="1">
    <location>
        <begin position="36"/>
        <end position="79"/>
    </location>
</feature>
<reference evidence="3" key="1">
    <citation type="journal article" date="2019" name="Int. J. Syst. Evol. Microbiol.">
        <title>The Global Catalogue of Microorganisms (GCM) 10K type strain sequencing project: providing services to taxonomists for standard genome sequencing and annotation.</title>
        <authorList>
            <consortium name="The Broad Institute Genomics Platform"/>
            <consortium name="The Broad Institute Genome Sequencing Center for Infectious Disease"/>
            <person name="Wu L."/>
            <person name="Ma J."/>
        </authorList>
    </citation>
    <scope>NUCLEOTIDE SEQUENCE [LARGE SCALE GENOMIC DNA]</scope>
    <source>
        <strain evidence="3">CGMCC 1.14993</strain>
    </source>
</reference>
<dbReference type="EMBL" id="BMHB01000001">
    <property type="protein sequence ID" value="GGI12301.1"/>
    <property type="molecule type" value="Genomic_DNA"/>
</dbReference>
<dbReference type="AlphaFoldDB" id="A0A8J3EXJ6"/>
<dbReference type="InterPro" id="IPR046350">
    <property type="entry name" value="Cystatin_sf"/>
</dbReference>
<proteinExistence type="predicted"/>
<name>A0A8J3EXJ6_9BACI</name>
<dbReference type="OrthoDB" id="2381181at2"/>
<dbReference type="Proteomes" id="UP000626244">
    <property type="component" value="Unassembled WGS sequence"/>
</dbReference>
<protein>
    <submittedName>
        <fullName evidence="2">Peptidase M4</fullName>
    </submittedName>
</protein>
<evidence type="ECO:0000313" key="2">
    <source>
        <dbReference type="EMBL" id="GGI12301.1"/>
    </source>
</evidence>
<gene>
    <name evidence="2" type="ORF">GCM10007380_12230</name>
</gene>
<dbReference type="InterPro" id="IPR041401">
    <property type="entry name" value="TseB-like_dom"/>
</dbReference>
<organism evidence="2 3">
    <name type="scientific">Gottfriedia solisilvae</name>
    <dbReference type="NCBI Taxonomy" id="1516104"/>
    <lineage>
        <taxon>Bacteria</taxon>
        <taxon>Bacillati</taxon>
        <taxon>Bacillota</taxon>
        <taxon>Bacilli</taxon>
        <taxon>Bacillales</taxon>
        <taxon>Bacillaceae</taxon>
        <taxon>Gottfriedia</taxon>
    </lineage>
</organism>
<dbReference type="Pfam" id="PF17881">
    <property type="entry name" value="TseB"/>
    <property type="match status" value="1"/>
</dbReference>
<accession>A0A8J3EXJ6</accession>
<dbReference type="RefSeq" id="WP_087999434.1">
    <property type="nucleotide sequence ID" value="NZ_BMHB01000001.1"/>
</dbReference>
<comment type="caution">
    <text evidence="2">The sequence shown here is derived from an EMBL/GenBank/DDBJ whole genome shotgun (WGS) entry which is preliminary data.</text>
</comment>
<evidence type="ECO:0000313" key="3">
    <source>
        <dbReference type="Proteomes" id="UP000626244"/>
    </source>
</evidence>
<evidence type="ECO:0000259" key="1">
    <source>
        <dbReference type="Pfam" id="PF17881"/>
    </source>
</evidence>